<protein>
    <submittedName>
        <fullName evidence="2">Uncharacterized protein</fullName>
    </submittedName>
</protein>
<dbReference type="RefSeq" id="XP_041218912.1">
    <property type="nucleotide sequence ID" value="XM_041375972.1"/>
</dbReference>
<dbReference type="EMBL" id="JABBWK010000102">
    <property type="protein sequence ID" value="KAG1893336.1"/>
    <property type="molecule type" value="Genomic_DNA"/>
</dbReference>
<reference evidence="2" key="1">
    <citation type="journal article" date="2020" name="New Phytol.">
        <title>Comparative genomics reveals dynamic genome evolution in host specialist ectomycorrhizal fungi.</title>
        <authorList>
            <person name="Lofgren L.A."/>
            <person name="Nguyen N.H."/>
            <person name="Vilgalys R."/>
            <person name="Ruytinx J."/>
            <person name="Liao H.L."/>
            <person name="Branco S."/>
            <person name="Kuo A."/>
            <person name="LaButti K."/>
            <person name="Lipzen A."/>
            <person name="Andreopoulos W."/>
            <person name="Pangilinan J."/>
            <person name="Riley R."/>
            <person name="Hundley H."/>
            <person name="Na H."/>
            <person name="Barry K."/>
            <person name="Grigoriev I.V."/>
            <person name="Stajich J.E."/>
            <person name="Kennedy P.G."/>
        </authorList>
    </citation>
    <scope>NUCLEOTIDE SEQUENCE</scope>
    <source>
        <strain evidence="2">FC203</strain>
    </source>
</reference>
<organism evidence="2 3">
    <name type="scientific">Suillus fuscotomentosus</name>
    <dbReference type="NCBI Taxonomy" id="1912939"/>
    <lineage>
        <taxon>Eukaryota</taxon>
        <taxon>Fungi</taxon>
        <taxon>Dikarya</taxon>
        <taxon>Basidiomycota</taxon>
        <taxon>Agaricomycotina</taxon>
        <taxon>Agaricomycetes</taxon>
        <taxon>Agaricomycetidae</taxon>
        <taxon>Boletales</taxon>
        <taxon>Suillineae</taxon>
        <taxon>Suillaceae</taxon>
        <taxon>Suillus</taxon>
    </lineage>
</organism>
<feature type="compositionally biased region" description="Low complexity" evidence="1">
    <location>
        <begin position="122"/>
        <end position="132"/>
    </location>
</feature>
<feature type="region of interest" description="Disordered" evidence="1">
    <location>
        <begin position="106"/>
        <end position="132"/>
    </location>
</feature>
<evidence type="ECO:0000313" key="3">
    <source>
        <dbReference type="Proteomes" id="UP001195769"/>
    </source>
</evidence>
<dbReference type="GeneID" id="64670270"/>
<name>A0AAD4HEL2_9AGAM</name>
<proteinExistence type="predicted"/>
<gene>
    <name evidence="2" type="ORF">F5891DRAFT_963167</name>
</gene>
<feature type="region of interest" description="Disordered" evidence="1">
    <location>
        <begin position="282"/>
        <end position="330"/>
    </location>
</feature>
<dbReference type="AlphaFoldDB" id="A0AAD4HEL2"/>
<feature type="compositionally biased region" description="Polar residues" evidence="1">
    <location>
        <begin position="110"/>
        <end position="121"/>
    </location>
</feature>
<comment type="caution">
    <text evidence="2">The sequence shown here is derived from an EMBL/GenBank/DDBJ whole genome shotgun (WGS) entry which is preliminary data.</text>
</comment>
<evidence type="ECO:0000313" key="2">
    <source>
        <dbReference type="EMBL" id="KAG1893336.1"/>
    </source>
</evidence>
<keyword evidence="3" id="KW-1185">Reference proteome</keyword>
<evidence type="ECO:0000256" key="1">
    <source>
        <dbReference type="SAM" id="MobiDB-lite"/>
    </source>
</evidence>
<dbReference type="Proteomes" id="UP001195769">
    <property type="component" value="Unassembled WGS sequence"/>
</dbReference>
<accession>A0AAD4HEL2</accession>
<sequence>MSFKGFKYGTNLNRSSIRGFIAAIFRPLMNSPSDAPGVFTSGDSKNDVGEWQMLLLGNELSSQCQLERLVYCKCTNGKEHEFLLLHFRHPTQRDAVAILVLDRTPRTDSTENNSGSSRRMQSSYIVSPSVSSTPARDSIFTTPNNGSAIESYLSRTYNEFKRLCYLDFPASARPSALQVSVLLSALSKHSSTYNLYLYQCYWYAHTVWEALKRIFPDCNEIMLSKGRSRYLGLKIEKADSVEVICEQYYIQWAYIENAAQERRRAEEDRVWQIEQAMRRAEMAERKAEEAERKAERKAEEAERKAERKAEEAERKAEEAERKAEEAGRKAEEARKAEERVRFFPEFVMLCYAIYSPICRLGLNAKQKWTECESSSSARRCDTGVPIALISLLSTSSS</sequence>